<dbReference type="SUPFAM" id="SSF53098">
    <property type="entry name" value="Ribonuclease H-like"/>
    <property type="match status" value="1"/>
</dbReference>
<feature type="region of interest" description="Disordered" evidence="1">
    <location>
        <begin position="907"/>
        <end position="955"/>
    </location>
</feature>
<dbReference type="Proteomes" id="UP000604046">
    <property type="component" value="Unassembled WGS sequence"/>
</dbReference>
<feature type="region of interest" description="Disordered" evidence="1">
    <location>
        <begin position="367"/>
        <end position="426"/>
    </location>
</feature>
<evidence type="ECO:0000256" key="1">
    <source>
        <dbReference type="SAM" id="MobiDB-lite"/>
    </source>
</evidence>
<evidence type="ECO:0000313" key="5">
    <source>
        <dbReference type="Proteomes" id="UP000604046"/>
    </source>
</evidence>
<dbReference type="PROSITE" id="PS50821">
    <property type="entry name" value="PAZ"/>
    <property type="match status" value="1"/>
</dbReference>
<dbReference type="InterPro" id="IPR036085">
    <property type="entry name" value="PAZ_dom_sf"/>
</dbReference>
<protein>
    <submittedName>
        <fullName evidence="4">RE1 protein</fullName>
    </submittedName>
</protein>
<comment type="caution">
    <text evidence="4">The sequence shown here is derived from an EMBL/GenBank/DDBJ whole genome shotgun (WGS) entry which is preliminary data.</text>
</comment>
<feature type="compositionally biased region" description="Basic and acidic residues" evidence="1">
    <location>
        <begin position="1849"/>
        <end position="1875"/>
    </location>
</feature>
<dbReference type="GO" id="GO:0003723">
    <property type="term" value="F:RNA binding"/>
    <property type="evidence" value="ECO:0007669"/>
    <property type="project" value="InterPro"/>
</dbReference>
<name>A0A812JYC7_9DINO</name>
<evidence type="ECO:0000259" key="3">
    <source>
        <dbReference type="PROSITE" id="PS50994"/>
    </source>
</evidence>
<feature type="compositionally biased region" description="Low complexity" evidence="1">
    <location>
        <begin position="391"/>
        <end position="415"/>
    </location>
</feature>
<gene>
    <name evidence="4" type="primary">RE1</name>
    <name evidence="4" type="ORF">SNAT2548_LOCUS7264</name>
</gene>
<dbReference type="InterPro" id="IPR013103">
    <property type="entry name" value="RVT_2"/>
</dbReference>
<feature type="region of interest" description="Disordered" evidence="1">
    <location>
        <begin position="1704"/>
        <end position="1889"/>
    </location>
</feature>
<dbReference type="Pfam" id="PF07727">
    <property type="entry name" value="RVT_2"/>
    <property type="match status" value="1"/>
</dbReference>
<keyword evidence="5" id="KW-1185">Reference proteome</keyword>
<feature type="domain" description="PAZ" evidence="2">
    <location>
        <begin position="2578"/>
        <end position="2686"/>
    </location>
</feature>
<dbReference type="PROSITE" id="PS50994">
    <property type="entry name" value="INTEGRASE"/>
    <property type="match status" value="1"/>
</dbReference>
<evidence type="ECO:0000259" key="2">
    <source>
        <dbReference type="PROSITE" id="PS50821"/>
    </source>
</evidence>
<dbReference type="InterPro" id="IPR036397">
    <property type="entry name" value="RNaseH_sf"/>
</dbReference>
<accession>A0A812JYC7</accession>
<dbReference type="InterPro" id="IPR001584">
    <property type="entry name" value="Integrase_cat-core"/>
</dbReference>
<feature type="compositionally biased region" description="Basic and acidic residues" evidence="1">
    <location>
        <begin position="908"/>
        <end position="943"/>
    </location>
</feature>
<dbReference type="PANTHER" id="PTHR22891">
    <property type="entry name" value="EUKARYOTIC TRANSLATION INITIATION FACTOR 2C"/>
    <property type="match status" value="1"/>
</dbReference>
<sequence>MAASVLEMLKASNFASVEDGDNVTEGKFGIPRYNGDPTRYQEYVFRVRARIRKEKKIDEKEVAKLGPLGLRLLEGLTGTAFRAAQMLDIEKLESAEGPEILLQELATTLQPKREQQARELYEAGAMVGGMMSRQHGEGMAQFVMRRRAWYRALLDSSSDMKLPEVVLAEQLLQNARITDDQRLMVRTALQGKLTFDSVAQELVNQHPRLHERERFPYKGKKGFGKHHGRPKGYFHASHAYWTEQNDQDYFYDDEYAMGYLAEEYAEDGYVEENYMADYEEPDELDFQADALAYMAEQGLSLEDYDSAEYAAEMIQIDAEGYFAGKGGKAKGLPRLRDHRFELSGHLRLEEKRQRLQELKNRTTCRRCGATGHWSSDSVCPKNRGKSKSKGKFTGSAPTAPSSSSTSTTTTTPKGSGRNKGSGKRTFNQSLPQCSLYDVNLAETTNLSVNFLFSIMVTVDKLLLRDGYLDHRLYLIDIMQNRDMDTGKQHPSRLRRNGALSRLSRDLCGWMEVRLEATVMPMSRWIDFYVNMSVNMGGKREMRAHECRNLQCPRHHLRRLLHHNHLLPRRLHALPVPTQRRLPSARTRRDRYYDYSSRDTATMFPSQTFRGVDPMGAAGKALVWIADTKNPEIARHQLDIGASSATASTMVAQAAASTTTTPQHDRRRRIAIEGAKVIPCGKYKGKTRECAYQDAGYRRWVLDKITPESPPDMNALRAYFEERLDADPGLFPQAYMVLSQEPTGGEGDLIATLDTGCSQSCHGELWLQRYVQATGQCLPALETDVGPSFHGIGGAVQTAGMRTIPLVLEMINGQYAQGTLRSAELRGSHAPLLLSLAAQRHLGLVLDVCAETAHSQTLGCDLQLVMKDGLFGLRLLPAHLGLLAENPALGETSVENITKNETEFLATDVKMDERPRDDALHHPTDDALHRPRDDALHHPTDDALHPPTMSCDEREPDEDESAAVGYMAYDHMKGRTMTRSQGNSWKKHVHDTHNSDQCLWSQISTQRRRRSLLPRGCRTFLLEIFAGAALLSDICAREYGHPISAPVDLNVGIDLLTPEGRAHVDSVIERDDPYAISIAPLCSPWCAYSKLNISKGGRTCKRIQDERKRWRPVLSWIAKMVKQRLSRGRQILVENPWGSAMWDEWDFQDLIVNDHHDALTGELLEATKCDQCMQGLRSTTSGLPHMKPTCFLSASTTLKHTLNVRCDGQHEHEQLTSGKACKEAQQWPRKLCHTILDGWCKDLDNTLCRSAFPAEAAREDADQAEFVIDDDEDGMHRTLDHIYGPEDEAAITAGPLGRCEAAEVAAREGEAIHEETESLESESMRERRKKWRELPYAMRVALRRLHGMTGHASPASMQRLLRTAGADAAAIRAMQYFQCPVCDSLKRPMQRPATKVPGPYVFNVEVSVDVFVIRDVEGNKFLILSIVDLGTLFHVGVVVGTGAGSPSSSNCAKAFDTAWMSWAGAPDRVVLDRGTHNRGVFQEMLRSRGVELRYTGLEAGHHLGRGERQGGLMKSMMKHIIHERQLRGRQSIEFVVSETAEVKNSRLHVGGFAPAQWVLGRLPKDLDSLTALGAEHRLGTHQEILDGTSSFAHRMEIRMAAKQAFTFHDSAQRLRASMLRKATPTRGPFVTGDLVCFHRKQGARVGQRWFGPARVVGQEGRSKLWVIHGGIPMTVAVEACRHASGPEILAKRELELRPSRKRRREVIEDDDETYEYPFGDDLAGVPGRHEDGEGLGEDEQMRYFDTTDIADGGLSPSPYSPSPAGEAAAGPIPSPLSPADEGPGVADLPPIPEDLLETDEGERTPTPTVGSTFEPEQEQIPVSRQGTSEVMSPTPLPPGLHGNLRAALHRSPDLLDGHRAAEPRNEPSTTRRDRSRSPPTRSSSAVIPNQSTLVELPRAPGQDRAFLAFLARRKTAMARSKEYSLDKMEAEERVKMEAAQEKEWGNWRNFEAVKVLDPTKAAEFLREHPGTQIVPTRWVLTNKAQPWEDARYKARIVVRGDLERGAAETRTDSPTASSTMVNMLLAYAASNKLPLRGGDITASFLQGEKISRKLILKPPPGGLPGVEDGSLLLAEKPVYGTRDAPRGFWKRLHSVILSKGLRKIPGENSAYVLNDSNNNIIGMLICHVDDLLWAGGERMDEVMNQIQLAFEFGSLELDNSFVYCGRNIEQSTEGIKVTCPNTAAKVRPIVLTRERRRERDAAATDNEKGQLRSVLGSLGWVTRVCRPDIGYQVNHLQSIQKNAVVSDLIACNNLLNYVKETPQHGLFYRYNAVDFNEAAILSITDASYGADYDVDEHYGVPLGNRSQSGRILALGNNDFASTGTGDIYMIEWHSNVLKRVCRSTLQAETLSLVQGYEEAEHVRVLMHGLFHEKTGSTNDFMIGAMDGRRLEMFTDCRSLESHLKQPGLSTVADKRLAIDLSAMRQLVWRDSGELVGDPVYQDAPPQASTTRVSWIETKTMVADSLTKHMKCEQLLALMHEGKVTFDMNKEHSKKASMKQDKQDRQASMSGRGWYLADEGQVLSVAPPESSLGLPSLAPRVFLYKGFAAASAYVARGPCLKVDISVRLIQGQTVLDTLNHFRDCLRQHYQQTYNREPSKDEMDTFLQKQIAGRTCMSRHNQIHYRIQKVCIDKDPSSTFPFEDGEITYLEYFQRRHGIVLQRKQPLLYCPFRAKAEVYLPAEVAFLTGLDDEWKSNKEFSQGLWRGLRHSPREHWQLQGKLMRGLSDPSDGQALREWGVQVASSPLKVRFGQLDYEPVYFSREAEEHFLQLTEPPRELQVMTSSEGFSRRPWPEDLMEAYARVFPFITATLSIARCVNVSLTWGSAKSFSEISIVVP</sequence>
<dbReference type="Gene3D" id="3.30.420.10">
    <property type="entry name" value="Ribonuclease H-like superfamily/Ribonuclease H"/>
    <property type="match status" value="1"/>
</dbReference>
<proteinExistence type="predicted"/>
<dbReference type="Gene3D" id="2.170.260.10">
    <property type="entry name" value="paz domain"/>
    <property type="match status" value="1"/>
</dbReference>
<reference evidence="4" key="1">
    <citation type="submission" date="2021-02" db="EMBL/GenBank/DDBJ databases">
        <authorList>
            <person name="Dougan E. K."/>
            <person name="Rhodes N."/>
            <person name="Thang M."/>
            <person name="Chan C."/>
        </authorList>
    </citation>
    <scope>NUCLEOTIDE SEQUENCE</scope>
</reference>
<dbReference type="OrthoDB" id="445670at2759"/>
<feature type="domain" description="Integrase catalytic" evidence="3">
    <location>
        <begin position="1392"/>
        <end position="1561"/>
    </location>
</feature>
<dbReference type="InterPro" id="IPR003100">
    <property type="entry name" value="PAZ_dom"/>
</dbReference>
<dbReference type="SMART" id="SM00949">
    <property type="entry name" value="PAZ"/>
    <property type="match status" value="1"/>
</dbReference>
<dbReference type="Pfam" id="PF02170">
    <property type="entry name" value="PAZ"/>
    <property type="match status" value="1"/>
</dbReference>
<feature type="compositionally biased region" description="Low complexity" evidence="1">
    <location>
        <begin position="1751"/>
        <end position="1770"/>
    </location>
</feature>
<dbReference type="GO" id="GO:0015074">
    <property type="term" value="P:DNA integration"/>
    <property type="evidence" value="ECO:0007669"/>
    <property type="project" value="InterPro"/>
</dbReference>
<dbReference type="EMBL" id="CAJNDS010000502">
    <property type="protein sequence ID" value="CAE7212956.1"/>
    <property type="molecule type" value="Genomic_DNA"/>
</dbReference>
<feature type="compositionally biased region" description="Polar residues" evidence="1">
    <location>
        <begin position="1819"/>
        <end position="1830"/>
    </location>
</feature>
<dbReference type="InterPro" id="IPR012337">
    <property type="entry name" value="RNaseH-like_sf"/>
</dbReference>
<evidence type="ECO:0000313" key="4">
    <source>
        <dbReference type="EMBL" id="CAE7212956.1"/>
    </source>
</evidence>
<dbReference type="SUPFAM" id="SSF101690">
    <property type="entry name" value="PAZ domain"/>
    <property type="match status" value="1"/>
</dbReference>
<organism evidence="4 5">
    <name type="scientific">Symbiodinium natans</name>
    <dbReference type="NCBI Taxonomy" id="878477"/>
    <lineage>
        <taxon>Eukaryota</taxon>
        <taxon>Sar</taxon>
        <taxon>Alveolata</taxon>
        <taxon>Dinophyceae</taxon>
        <taxon>Suessiales</taxon>
        <taxon>Symbiodiniaceae</taxon>
        <taxon>Symbiodinium</taxon>
    </lineage>
</organism>